<keyword evidence="15" id="KW-0732">Signal</keyword>
<evidence type="ECO:0000256" key="7">
    <source>
        <dbReference type="ARBA" id="ARBA00022955"/>
    </source>
</evidence>
<evidence type="ECO:0000256" key="14">
    <source>
        <dbReference type="SAM" id="Phobius"/>
    </source>
</evidence>
<keyword evidence="5" id="KW-0285">Flavoprotein</keyword>
<dbReference type="CDD" id="cd06183">
    <property type="entry name" value="cyt_b5_reduct_like"/>
    <property type="match status" value="1"/>
</dbReference>
<keyword evidence="14" id="KW-1133">Transmembrane helix</keyword>
<dbReference type="InterPro" id="IPR057279">
    <property type="entry name" value="MGAT4"/>
</dbReference>
<dbReference type="InterPro" id="IPR017938">
    <property type="entry name" value="Riboflavin_synthase-like_b-brl"/>
</dbReference>
<keyword evidence="6" id="KW-0274">FAD</keyword>
<dbReference type="InterPro" id="IPR039261">
    <property type="entry name" value="FNR_nucleotide-bd"/>
</dbReference>
<keyword evidence="12" id="KW-1207">Sterol metabolism</keyword>
<dbReference type="InterPro" id="IPR006759">
    <property type="entry name" value="Glyco_transf_54"/>
</dbReference>
<feature type="domain" description="FAD-binding FR-type" evidence="16">
    <location>
        <begin position="530"/>
        <end position="650"/>
    </location>
</feature>
<sequence>MTLWKYSLLAVSLISLSFFLQDKRNKHLEYSVSLDKTARSSAAVPHPAQSKQSQGLCQPVMVEKLDLGKEEKKKILQELDQEQISSESKNHLETFKEMQRRSPVLQLTSYKVLAGALPQEKKLLTVGISSVQRPHGSTLLHTLQSLFQASSESELDCIVVLVHLSDPDPAWLSQMVASISGLFQPHLEAQKLLVIHGHLSGSLVPGDLGNINDSSPCEAVYSRQKVDYALLMNFAASLSEYFLMVEDHVDCTPKFVSTIYWALAAWKERPWVTLEFSSLSFSGKVFHSSDLSRLTTFLLLFPKDTPTHLLLSEFRLLLAQHVPIRFSPSVFYPTGNYSASENTCFPVEKEVVFGDPDNPVANVLTDMRPIPNVIPHYAYFLNTESYITLDALRGNYLVVVLERPQKVVRIEVLTGADKQGQYRLQQGQVELGYDPLAHPESCARYTVLGPLVQGNLDQRVFYEEGTVEQLSCIRLLVLASQGSWLVIRQIRSAALLASLGAGLLTLLGLALGSYLVRRSRRPRVTLLDPNEKYLLRLLDKTTVSHNTKRFRFALPTAQHTLGLPVGKHVYLSARIDGSLVIRPYTPVTSDEDQGYVDLVIKDQFPVHLDSPTMTAVEIRNFSIQPNQKSPPEPRVAKRLGMIAGGTGITPMLQLIRAILKDPTDPTQCSLLFANQTEKDIILREDLEELQAQYPSRFQLWFTLDHPPADWAYSQGFVTADMIQEHLPSPGDDVLLLLCGPPPMVQLACHPNLDKLGYSQKMRFTY</sequence>
<evidence type="ECO:0000313" key="17">
    <source>
        <dbReference type="EMBL" id="EPQ20377.1"/>
    </source>
</evidence>
<evidence type="ECO:0000256" key="2">
    <source>
        <dbReference type="ARBA" id="ARBA00006105"/>
    </source>
</evidence>
<keyword evidence="8" id="KW-0560">Oxidoreductase</keyword>
<evidence type="ECO:0000256" key="15">
    <source>
        <dbReference type="SAM" id="SignalP"/>
    </source>
</evidence>
<evidence type="ECO:0000256" key="9">
    <source>
        <dbReference type="ARBA" id="ARBA00023011"/>
    </source>
</evidence>
<evidence type="ECO:0000259" key="16">
    <source>
        <dbReference type="PROSITE" id="PS51384"/>
    </source>
</evidence>
<evidence type="ECO:0000256" key="5">
    <source>
        <dbReference type="ARBA" id="ARBA00022630"/>
    </source>
</evidence>
<proteinExistence type="inferred from homology"/>
<comment type="similarity">
    <text evidence="2">Belongs to the flavoprotein pyridine nucleotide cytochrome reductase family.</text>
</comment>
<dbReference type="GO" id="GO:0008375">
    <property type="term" value="F:acetylglucosaminyltransferase activity"/>
    <property type="evidence" value="ECO:0007669"/>
    <property type="project" value="TreeGrafter"/>
</dbReference>
<dbReference type="InterPro" id="IPR001433">
    <property type="entry name" value="OxRdtase_FAD/NAD-bd"/>
</dbReference>
<evidence type="ECO:0000256" key="6">
    <source>
        <dbReference type="ARBA" id="ARBA00022827"/>
    </source>
</evidence>
<dbReference type="AlphaFoldDB" id="S7QGC9"/>
<keyword evidence="10" id="KW-0520">NAD</keyword>
<dbReference type="EMBL" id="KE164823">
    <property type="protein sequence ID" value="EPQ20377.1"/>
    <property type="molecule type" value="Genomic_DNA"/>
</dbReference>
<dbReference type="FunFam" id="2.40.30.10:FF:000021">
    <property type="entry name" value="NADH-cytochrome b5 reductase"/>
    <property type="match status" value="1"/>
</dbReference>
<reference evidence="17 18" key="1">
    <citation type="journal article" date="2013" name="Nat. Commun.">
        <title>Genome analysis reveals insights into physiology and longevity of the Brandt's bat Myotis brandtii.</title>
        <authorList>
            <person name="Seim I."/>
            <person name="Fang X."/>
            <person name="Xiong Z."/>
            <person name="Lobanov A.V."/>
            <person name="Huang Z."/>
            <person name="Ma S."/>
            <person name="Feng Y."/>
            <person name="Turanov A.A."/>
            <person name="Zhu Y."/>
            <person name="Lenz T.L."/>
            <person name="Gerashchenko M.V."/>
            <person name="Fan D."/>
            <person name="Hee Yim S."/>
            <person name="Yao X."/>
            <person name="Jordan D."/>
            <person name="Xiong Y."/>
            <person name="Ma Y."/>
            <person name="Lyapunov A.N."/>
            <person name="Chen G."/>
            <person name="Kulakova O.I."/>
            <person name="Sun Y."/>
            <person name="Lee S.G."/>
            <person name="Bronson R.T."/>
            <person name="Moskalev A.A."/>
            <person name="Sunyaev S.R."/>
            <person name="Zhang G."/>
            <person name="Krogh A."/>
            <person name="Wang J."/>
            <person name="Gladyshev V.N."/>
        </authorList>
    </citation>
    <scope>NUCLEOTIDE SEQUENCE [LARGE SCALE GENOMIC DNA]</scope>
</reference>
<dbReference type="SUPFAM" id="SSF63380">
    <property type="entry name" value="Riboflavin synthase domain-like"/>
    <property type="match status" value="1"/>
</dbReference>
<evidence type="ECO:0000256" key="8">
    <source>
        <dbReference type="ARBA" id="ARBA00023002"/>
    </source>
</evidence>
<dbReference type="PRINTS" id="PR00406">
    <property type="entry name" value="CYTB5RDTASE"/>
</dbReference>
<keyword evidence="4" id="KW-0444">Lipid biosynthesis</keyword>
<dbReference type="InterPro" id="IPR008333">
    <property type="entry name" value="Cbr1-like_FAD-bd_dom"/>
</dbReference>
<evidence type="ECO:0000256" key="1">
    <source>
        <dbReference type="ARBA" id="ARBA00001974"/>
    </source>
</evidence>
<dbReference type="GO" id="GO:0090524">
    <property type="term" value="F:cytochrome-b5 reductase activity, acting on NADH"/>
    <property type="evidence" value="ECO:0007669"/>
    <property type="project" value="UniProtKB-EC"/>
</dbReference>
<keyword evidence="14" id="KW-0472">Membrane</keyword>
<keyword evidence="18" id="KW-1185">Reference proteome</keyword>
<dbReference type="Proteomes" id="UP000052978">
    <property type="component" value="Unassembled WGS sequence"/>
</dbReference>
<dbReference type="Pfam" id="PF00175">
    <property type="entry name" value="NAD_binding_1"/>
    <property type="match status" value="1"/>
</dbReference>
<evidence type="ECO:0000256" key="12">
    <source>
        <dbReference type="ARBA" id="ARBA00023166"/>
    </source>
</evidence>
<dbReference type="InterPro" id="IPR017927">
    <property type="entry name" value="FAD-bd_FR_type"/>
</dbReference>
<dbReference type="SUPFAM" id="SSF52343">
    <property type="entry name" value="Ferredoxin reductase-like, C-terminal NADP-linked domain"/>
    <property type="match status" value="1"/>
</dbReference>
<evidence type="ECO:0000256" key="4">
    <source>
        <dbReference type="ARBA" id="ARBA00022516"/>
    </source>
</evidence>
<protein>
    <recommendedName>
        <fullName evidence="3">cytochrome-b5 reductase</fullName>
        <ecNumber evidence="3">1.6.2.2</ecNumber>
    </recommendedName>
</protein>
<feature type="transmembrane region" description="Helical" evidence="14">
    <location>
        <begin position="493"/>
        <end position="516"/>
    </location>
</feature>
<feature type="signal peptide" evidence="15">
    <location>
        <begin position="1"/>
        <end position="19"/>
    </location>
</feature>
<dbReference type="Gene3D" id="2.40.30.10">
    <property type="entry name" value="Translation factors"/>
    <property type="match status" value="1"/>
</dbReference>
<evidence type="ECO:0000256" key="10">
    <source>
        <dbReference type="ARBA" id="ARBA00023027"/>
    </source>
</evidence>
<dbReference type="Pfam" id="PF00970">
    <property type="entry name" value="FAD_binding_6"/>
    <property type="match status" value="1"/>
</dbReference>
<keyword evidence="13" id="KW-0753">Steroid metabolism</keyword>
<gene>
    <name evidence="17" type="ORF">D623_10008167</name>
</gene>
<dbReference type="PROSITE" id="PS51384">
    <property type="entry name" value="FAD_FR"/>
    <property type="match status" value="1"/>
</dbReference>
<accession>S7QGC9</accession>
<dbReference type="GO" id="GO:0006487">
    <property type="term" value="P:protein N-linked glycosylation"/>
    <property type="evidence" value="ECO:0007669"/>
    <property type="project" value="TreeGrafter"/>
</dbReference>
<keyword evidence="7" id="KW-0752">Steroid biosynthesis</keyword>
<evidence type="ECO:0000256" key="13">
    <source>
        <dbReference type="ARBA" id="ARBA00023221"/>
    </source>
</evidence>
<name>S7QGC9_MYOBR</name>
<dbReference type="PANTHER" id="PTHR12062:SF32">
    <property type="entry name" value="MGAT4 FAMILY, MEMBER F"/>
    <property type="match status" value="1"/>
</dbReference>
<keyword evidence="11" id="KW-0443">Lipid metabolism</keyword>
<dbReference type="Gene3D" id="3.40.50.80">
    <property type="entry name" value="Nucleotide-binding domain of ferredoxin-NADP reductase (FNR) module"/>
    <property type="match status" value="1"/>
</dbReference>
<evidence type="ECO:0000256" key="11">
    <source>
        <dbReference type="ARBA" id="ARBA00023098"/>
    </source>
</evidence>
<organism evidence="17 18">
    <name type="scientific">Myotis brandtii</name>
    <name type="common">Brandt's bat</name>
    <dbReference type="NCBI Taxonomy" id="109478"/>
    <lineage>
        <taxon>Eukaryota</taxon>
        <taxon>Metazoa</taxon>
        <taxon>Chordata</taxon>
        <taxon>Craniata</taxon>
        <taxon>Vertebrata</taxon>
        <taxon>Euteleostomi</taxon>
        <taxon>Mammalia</taxon>
        <taxon>Eutheria</taxon>
        <taxon>Laurasiatheria</taxon>
        <taxon>Chiroptera</taxon>
        <taxon>Yangochiroptera</taxon>
        <taxon>Vespertilionidae</taxon>
        <taxon>Myotis</taxon>
    </lineage>
</organism>
<dbReference type="GO" id="GO:0016126">
    <property type="term" value="P:sterol biosynthetic process"/>
    <property type="evidence" value="ECO:0007669"/>
    <property type="project" value="UniProtKB-KW"/>
</dbReference>
<feature type="chain" id="PRO_5004544001" description="cytochrome-b5 reductase" evidence="15">
    <location>
        <begin position="20"/>
        <end position="765"/>
    </location>
</feature>
<evidence type="ECO:0000313" key="18">
    <source>
        <dbReference type="Proteomes" id="UP000052978"/>
    </source>
</evidence>
<dbReference type="FunFam" id="3.40.50.80:FF:000005">
    <property type="entry name" value="NADH-cytochrome b5 reductase"/>
    <property type="match status" value="1"/>
</dbReference>
<dbReference type="EC" id="1.6.2.2" evidence="3"/>
<dbReference type="PANTHER" id="PTHR12062">
    <property type="entry name" value="N-ACETYLGLUCOSAMINYLTRANSFERASE VI"/>
    <property type="match status" value="1"/>
</dbReference>
<dbReference type="PRINTS" id="PR00371">
    <property type="entry name" value="FPNCR"/>
</dbReference>
<keyword evidence="14" id="KW-0812">Transmembrane</keyword>
<comment type="cofactor">
    <cofactor evidence="1">
        <name>FAD</name>
        <dbReference type="ChEBI" id="CHEBI:57692"/>
    </cofactor>
</comment>
<keyword evidence="9" id="KW-0756">Sterol biosynthesis</keyword>
<dbReference type="Pfam" id="PF04666">
    <property type="entry name" value="MGAT4_cons"/>
    <property type="match status" value="1"/>
</dbReference>
<dbReference type="InterPro" id="IPR001709">
    <property type="entry name" value="Flavoprot_Pyr_Nucl_cyt_Rdtase"/>
</dbReference>
<evidence type="ECO:0000256" key="3">
    <source>
        <dbReference type="ARBA" id="ARBA00012011"/>
    </source>
</evidence>